<comment type="similarity">
    <text evidence="1">Belongs to the DeSI family.</text>
</comment>
<dbReference type="Gene3D" id="3.90.1720.30">
    <property type="entry name" value="PPPDE domains"/>
    <property type="match status" value="1"/>
</dbReference>
<keyword evidence="7" id="KW-1185">Reference proteome</keyword>
<reference evidence="6 7" key="1">
    <citation type="submission" date="2021-03" db="EMBL/GenBank/DDBJ databases">
        <authorList>
            <person name="King G.J."/>
            <person name="Bancroft I."/>
            <person name="Baten A."/>
            <person name="Bloomfield J."/>
            <person name="Borpatragohain P."/>
            <person name="He Z."/>
            <person name="Irish N."/>
            <person name="Irwin J."/>
            <person name="Liu K."/>
            <person name="Mauleon R.P."/>
            <person name="Moore J."/>
            <person name="Morris R."/>
            <person name="Ostergaard L."/>
            <person name="Wang B."/>
            <person name="Wells R."/>
        </authorList>
    </citation>
    <scope>NUCLEOTIDE SEQUENCE [LARGE SCALE GENOMIC DNA]</scope>
    <source>
        <strain evidence="6">R-o-18</strain>
        <tissue evidence="6">Leaf</tissue>
    </source>
</reference>
<keyword evidence="2" id="KW-0645">Protease</keyword>
<evidence type="ECO:0000313" key="6">
    <source>
        <dbReference type="EMBL" id="KAG5389414.1"/>
    </source>
</evidence>
<keyword evidence="3" id="KW-0378">Hydrolase</keyword>
<dbReference type="EMBL" id="JADBGQ010000007">
    <property type="protein sequence ID" value="KAG5389414.1"/>
    <property type="molecule type" value="Genomic_DNA"/>
</dbReference>
<evidence type="ECO:0000256" key="4">
    <source>
        <dbReference type="SAM" id="MobiDB-lite"/>
    </source>
</evidence>
<evidence type="ECO:0000256" key="1">
    <source>
        <dbReference type="ARBA" id="ARBA00008140"/>
    </source>
</evidence>
<dbReference type="SMART" id="SM01179">
    <property type="entry name" value="DUF862"/>
    <property type="match status" value="1"/>
</dbReference>
<dbReference type="Proteomes" id="UP000823674">
    <property type="component" value="Chromosome A08"/>
</dbReference>
<sequence length="271" mass="30934">MWVPTLSSSSCSSDEREDNTGEEEARLTPVYLNVYDLTPVNNYLYWFGIGIFHSGIECMCSFSCSFVIKQTKYHIGELDKECLIYKEMSNSNSTRPFGMETKTHGLEYCYGAHEYPTSGVYEVEPKNCPGFIFRRSLLLGTTTMSPSDFRSYMEKLSRKYHGDTYHLIAKNCNHFTEEVCFQLTGKPVPGWINRLARVGSFCNCLLPESIQLTAVSAPSERLEFSDEDESNSEASSESDEEGPEHRLINVADREVVYLQNKPVRLTREEIH</sequence>
<dbReference type="Pfam" id="PF05903">
    <property type="entry name" value="Peptidase_C97"/>
    <property type="match status" value="2"/>
</dbReference>
<dbReference type="PANTHER" id="PTHR12378:SF54">
    <property type="entry name" value="BNACNNG05060D PROTEIN"/>
    <property type="match status" value="1"/>
</dbReference>
<dbReference type="InterPro" id="IPR042266">
    <property type="entry name" value="PPPDE_sf"/>
</dbReference>
<dbReference type="PROSITE" id="PS51858">
    <property type="entry name" value="PPPDE"/>
    <property type="match status" value="1"/>
</dbReference>
<name>A0ABQ7LVI7_BRACM</name>
<feature type="region of interest" description="Disordered" evidence="4">
    <location>
        <begin position="1"/>
        <end position="23"/>
    </location>
</feature>
<proteinExistence type="inferred from homology"/>
<evidence type="ECO:0000256" key="3">
    <source>
        <dbReference type="ARBA" id="ARBA00022801"/>
    </source>
</evidence>
<feature type="compositionally biased region" description="Acidic residues" evidence="4">
    <location>
        <begin position="225"/>
        <end position="242"/>
    </location>
</feature>
<accession>A0ABQ7LVI7</accession>
<evidence type="ECO:0000259" key="5">
    <source>
        <dbReference type="PROSITE" id="PS51858"/>
    </source>
</evidence>
<dbReference type="InterPro" id="IPR008580">
    <property type="entry name" value="PPPDE_dom"/>
</dbReference>
<evidence type="ECO:0000313" key="7">
    <source>
        <dbReference type="Proteomes" id="UP000823674"/>
    </source>
</evidence>
<evidence type="ECO:0000256" key="2">
    <source>
        <dbReference type="ARBA" id="ARBA00022670"/>
    </source>
</evidence>
<feature type="domain" description="PPPDE" evidence="5">
    <location>
        <begin position="28"/>
        <end position="210"/>
    </location>
</feature>
<organism evidence="6 7">
    <name type="scientific">Brassica rapa subsp. trilocularis</name>
    <dbReference type="NCBI Taxonomy" id="1813537"/>
    <lineage>
        <taxon>Eukaryota</taxon>
        <taxon>Viridiplantae</taxon>
        <taxon>Streptophyta</taxon>
        <taxon>Embryophyta</taxon>
        <taxon>Tracheophyta</taxon>
        <taxon>Spermatophyta</taxon>
        <taxon>Magnoliopsida</taxon>
        <taxon>eudicotyledons</taxon>
        <taxon>Gunneridae</taxon>
        <taxon>Pentapetalae</taxon>
        <taxon>rosids</taxon>
        <taxon>malvids</taxon>
        <taxon>Brassicales</taxon>
        <taxon>Brassicaceae</taxon>
        <taxon>Brassiceae</taxon>
        <taxon>Brassica</taxon>
    </lineage>
</organism>
<gene>
    <name evidence="6" type="primary">A08p019350.1_BraROA</name>
    <name evidence="6" type="ORF">IGI04_030955</name>
</gene>
<comment type="caution">
    <text evidence="6">The sequence shown here is derived from an EMBL/GenBank/DDBJ whole genome shotgun (WGS) entry which is preliminary data.</text>
</comment>
<protein>
    <recommendedName>
        <fullName evidence="5">PPPDE domain-containing protein</fullName>
    </recommendedName>
</protein>
<feature type="region of interest" description="Disordered" evidence="4">
    <location>
        <begin position="221"/>
        <end position="248"/>
    </location>
</feature>
<dbReference type="PANTHER" id="PTHR12378">
    <property type="entry name" value="DESUMOYLATING ISOPEPTIDASE"/>
    <property type="match status" value="1"/>
</dbReference>